<sequence>MSFAQHRVVTGSRAIASAEELRGLIDLHGAWGWTLAEFQDRAGVRFEGDTAYVTQFYWAGGEETLESVWARVQEARGGRESKGQKV</sequence>
<evidence type="ECO:0000313" key="1">
    <source>
        <dbReference type="EMBL" id="ANE44766.1"/>
    </source>
</evidence>
<dbReference type="STRING" id="1182568.SU48_04410"/>
<dbReference type="OrthoDB" id="71825at2"/>
<evidence type="ECO:0000313" key="2">
    <source>
        <dbReference type="Proteomes" id="UP000077363"/>
    </source>
</evidence>
<accession>A0A172TCU1</accession>
<name>A0A172TCU1_9DEIO</name>
<organism evidence="1 2">
    <name type="scientific">Deinococcus puniceus</name>
    <dbReference type="NCBI Taxonomy" id="1182568"/>
    <lineage>
        <taxon>Bacteria</taxon>
        <taxon>Thermotogati</taxon>
        <taxon>Deinococcota</taxon>
        <taxon>Deinococci</taxon>
        <taxon>Deinococcales</taxon>
        <taxon>Deinococcaceae</taxon>
        <taxon>Deinococcus</taxon>
    </lineage>
</organism>
<dbReference type="EMBL" id="CP011387">
    <property type="protein sequence ID" value="ANE44766.1"/>
    <property type="molecule type" value="Genomic_DNA"/>
</dbReference>
<keyword evidence="2" id="KW-1185">Reference proteome</keyword>
<dbReference type="AlphaFoldDB" id="A0A172TCU1"/>
<reference evidence="1 2" key="1">
    <citation type="submission" date="2015-01" db="EMBL/GenBank/DDBJ databases">
        <title>Deinococcus puniceus/DY1/ whole genome sequencing.</title>
        <authorList>
            <person name="Kim M.K."/>
            <person name="Srinivasan S."/>
            <person name="Lee J.-J."/>
        </authorList>
    </citation>
    <scope>NUCLEOTIDE SEQUENCE [LARGE SCALE GENOMIC DNA]</scope>
    <source>
        <strain evidence="1 2">DY1</strain>
    </source>
</reference>
<proteinExistence type="predicted"/>
<dbReference type="Proteomes" id="UP000077363">
    <property type="component" value="Chromosome"/>
</dbReference>
<gene>
    <name evidence="1" type="ORF">SU48_04410</name>
</gene>
<protein>
    <submittedName>
        <fullName evidence="1">Uncharacterized protein</fullName>
    </submittedName>
</protein>
<dbReference type="KEGG" id="dpu:SU48_04410"/>
<dbReference type="PATRIC" id="fig|1182568.3.peg.918"/>